<gene>
    <name evidence="1" type="ORF">CK203_104955</name>
</gene>
<dbReference type="AlphaFoldDB" id="A0A438BQJ7"/>
<evidence type="ECO:0000313" key="2">
    <source>
        <dbReference type="Proteomes" id="UP000288805"/>
    </source>
</evidence>
<proteinExistence type="predicted"/>
<comment type="caution">
    <text evidence="1">The sequence shown here is derived from an EMBL/GenBank/DDBJ whole genome shotgun (WGS) entry which is preliminary data.</text>
</comment>
<evidence type="ECO:0000313" key="1">
    <source>
        <dbReference type="EMBL" id="RVW13140.1"/>
    </source>
</evidence>
<protein>
    <submittedName>
        <fullName evidence="1">Uncharacterized protein</fullName>
    </submittedName>
</protein>
<accession>A0A438BQJ7</accession>
<sequence>MGEELINSDNRNAKYKSGRWEDISIDHGMAYQEFVARACVMIPLLGQFQESYVRPWMRYKHHNLMDFLTHVLNRAPRVIQIHTFRNIHNQSIEDVSFGQPAVHTKRGGRMVDDVIRGSPDYLPRQLFIDSSHMSGPYKGALFSTSSYDVDDGLFPITYVAYARLECDYLVAMEMLRMFNPELAKWVEEVSLSKLGKCRESHVIMLVQQFVDLD</sequence>
<organism evidence="1 2">
    <name type="scientific">Vitis vinifera</name>
    <name type="common">Grape</name>
    <dbReference type="NCBI Taxonomy" id="29760"/>
    <lineage>
        <taxon>Eukaryota</taxon>
        <taxon>Viridiplantae</taxon>
        <taxon>Streptophyta</taxon>
        <taxon>Embryophyta</taxon>
        <taxon>Tracheophyta</taxon>
        <taxon>Spermatophyta</taxon>
        <taxon>Magnoliopsida</taxon>
        <taxon>eudicotyledons</taxon>
        <taxon>Gunneridae</taxon>
        <taxon>Pentapetalae</taxon>
        <taxon>rosids</taxon>
        <taxon>Vitales</taxon>
        <taxon>Vitaceae</taxon>
        <taxon>Viteae</taxon>
        <taxon>Vitis</taxon>
    </lineage>
</organism>
<reference evidence="1 2" key="1">
    <citation type="journal article" date="2018" name="PLoS Genet.">
        <title>Population sequencing reveals clonal diversity and ancestral inbreeding in the grapevine cultivar Chardonnay.</title>
        <authorList>
            <person name="Roach M.J."/>
            <person name="Johnson D.L."/>
            <person name="Bohlmann J."/>
            <person name="van Vuuren H.J."/>
            <person name="Jones S.J."/>
            <person name="Pretorius I.S."/>
            <person name="Schmidt S.A."/>
            <person name="Borneman A.R."/>
        </authorList>
    </citation>
    <scope>NUCLEOTIDE SEQUENCE [LARGE SCALE GENOMIC DNA]</scope>
    <source>
        <strain evidence="2">cv. Chardonnay</strain>
        <tissue evidence="1">Leaf</tissue>
    </source>
</reference>
<dbReference type="Proteomes" id="UP000288805">
    <property type="component" value="Unassembled WGS sequence"/>
</dbReference>
<dbReference type="EMBL" id="QGNW01002663">
    <property type="protein sequence ID" value="RVW13140.1"/>
    <property type="molecule type" value="Genomic_DNA"/>
</dbReference>
<name>A0A438BQJ7_VITVI</name>